<dbReference type="PROSITE" id="PS50097">
    <property type="entry name" value="BTB"/>
    <property type="match status" value="1"/>
</dbReference>
<evidence type="ECO:0000256" key="4">
    <source>
        <dbReference type="ARBA" id="ARBA00023242"/>
    </source>
</evidence>
<evidence type="ECO:0000259" key="5">
    <source>
        <dbReference type="PROSITE" id="PS50097"/>
    </source>
</evidence>
<dbReference type="VEuPathDB" id="VectorBase:MDOMA2_017549"/>
<keyword evidence="3" id="KW-0833">Ubl conjugation pathway</keyword>
<comment type="subcellular location">
    <subcellularLocation>
        <location evidence="1">Nucleus</location>
    </subcellularLocation>
</comment>
<dbReference type="EnsemblMetazoa" id="MDOA003342-RB">
    <property type="protein sequence ID" value="MDOA003342-PB"/>
    <property type="gene ID" value="MDOA003342"/>
</dbReference>
<comment type="similarity">
    <text evidence="2">Belongs to the Tdpoz family.</text>
</comment>
<protein>
    <recommendedName>
        <fullName evidence="5">BTB domain-containing protein</fullName>
    </recommendedName>
</protein>
<evidence type="ECO:0000256" key="1">
    <source>
        <dbReference type="ARBA" id="ARBA00004123"/>
    </source>
</evidence>
<reference evidence="6" key="1">
    <citation type="submission" date="2020-05" db="UniProtKB">
        <authorList>
            <consortium name="EnsemblMetazoa"/>
        </authorList>
    </citation>
    <scope>IDENTIFICATION</scope>
    <source>
        <strain evidence="6">Aabys</strain>
    </source>
</reference>
<evidence type="ECO:0000256" key="3">
    <source>
        <dbReference type="ARBA" id="ARBA00022786"/>
    </source>
</evidence>
<dbReference type="Pfam" id="PF00651">
    <property type="entry name" value="BTB"/>
    <property type="match status" value="1"/>
</dbReference>
<evidence type="ECO:0000313" key="6">
    <source>
        <dbReference type="EnsemblMetazoa" id="MDOA003342-PB"/>
    </source>
</evidence>
<keyword evidence="4" id="KW-0539">Nucleus</keyword>
<sequence length="191" mass="21243">MINIVVKCGRSNDTTSITNDFAKILASKAFSDVTIVAADGTEFKAHKVVLCARSEVFAAMFCTDCLETNTKRITIEDMNADIVEEMLNYMYTNQIMANDMASDLLAAANKYALLDLQRMCESILMQAMKANSAADIFVLADRHANEGLKTGALQFIAENINAVIKTDGWKRLRQMDRDLCIDILEKVIQGR</sequence>
<accession>A0A1I8MC16</accession>
<feature type="domain" description="BTB" evidence="5">
    <location>
        <begin position="31"/>
        <end position="99"/>
    </location>
</feature>
<dbReference type="InterPro" id="IPR056423">
    <property type="entry name" value="BACK_BPM_SPOP"/>
</dbReference>
<dbReference type="GO" id="GO:0005634">
    <property type="term" value="C:nucleus"/>
    <property type="evidence" value="ECO:0007669"/>
    <property type="project" value="UniProtKB-SubCell"/>
</dbReference>
<dbReference type="InterPro" id="IPR000210">
    <property type="entry name" value="BTB/POZ_dom"/>
</dbReference>
<dbReference type="eggNOG" id="KOG1987">
    <property type="taxonomic scope" value="Eukaryota"/>
</dbReference>
<dbReference type="InterPro" id="IPR011333">
    <property type="entry name" value="SKP1/BTB/POZ_sf"/>
</dbReference>
<dbReference type="Pfam" id="PF24570">
    <property type="entry name" value="BACK_BPM_SPOP"/>
    <property type="match status" value="1"/>
</dbReference>
<dbReference type="SUPFAM" id="SSF54695">
    <property type="entry name" value="POZ domain"/>
    <property type="match status" value="1"/>
</dbReference>
<proteinExistence type="inferred from homology"/>
<dbReference type="VEuPathDB" id="VectorBase:MDOA003342"/>
<dbReference type="AlphaFoldDB" id="A0A1I8MC16"/>
<dbReference type="SMART" id="SM00225">
    <property type="entry name" value="BTB"/>
    <property type="match status" value="1"/>
</dbReference>
<dbReference type="Gene3D" id="3.30.710.10">
    <property type="entry name" value="Potassium Channel Kv1.1, Chain A"/>
    <property type="match status" value="1"/>
</dbReference>
<dbReference type="STRING" id="7370.A0A1I8MC16"/>
<gene>
    <name evidence="6" type="primary">101899609</name>
</gene>
<dbReference type="Gene3D" id="1.25.40.420">
    <property type="match status" value="1"/>
</dbReference>
<organism evidence="6">
    <name type="scientific">Musca domestica</name>
    <name type="common">House fly</name>
    <dbReference type="NCBI Taxonomy" id="7370"/>
    <lineage>
        <taxon>Eukaryota</taxon>
        <taxon>Metazoa</taxon>
        <taxon>Ecdysozoa</taxon>
        <taxon>Arthropoda</taxon>
        <taxon>Hexapoda</taxon>
        <taxon>Insecta</taxon>
        <taxon>Pterygota</taxon>
        <taxon>Neoptera</taxon>
        <taxon>Endopterygota</taxon>
        <taxon>Diptera</taxon>
        <taxon>Brachycera</taxon>
        <taxon>Muscomorpha</taxon>
        <taxon>Muscoidea</taxon>
        <taxon>Muscidae</taxon>
        <taxon>Musca</taxon>
    </lineage>
</organism>
<name>A0A1I8MC16_MUSDO</name>
<evidence type="ECO:0000256" key="2">
    <source>
        <dbReference type="ARBA" id="ARBA00010846"/>
    </source>
</evidence>
<dbReference type="CDD" id="cd18186">
    <property type="entry name" value="BTB_POZ_ZBTB_KLHL-like"/>
    <property type="match status" value="1"/>
</dbReference>
<dbReference type="PANTHER" id="PTHR24413">
    <property type="entry name" value="SPECKLE-TYPE POZ PROTEIN"/>
    <property type="match status" value="1"/>
</dbReference>
<dbReference type="FunFam" id="3.30.710.10:FF:000159">
    <property type="entry name" value="Speckle-type POZ protein B"/>
    <property type="match status" value="1"/>
</dbReference>